<keyword evidence="3 13" id="KW-0812">Transmembrane</keyword>
<feature type="transmembrane region" description="Helical" evidence="13">
    <location>
        <begin position="74"/>
        <end position="94"/>
    </location>
</feature>
<dbReference type="AlphaFoldDB" id="A0A0P9EPW4"/>
<sequence>MREDVIQQAEGRRSKTYWLSAVTTVWMLLVNMFGFVDTFTNSSLSLGRTWPFTQHGLFPASWDAAKFIEYTHRVLVSVLLFLLIALTIITWVKYRRYIEVKVLSSIAIVFVFAEAVLGALAVLMVSPPAVVATHMGVALIAFCAVTMLTAVVGGIDRRGLLISGQPLRAYPVGKTYARWTWFALIYVLAAIYFGSYVAATGAGGALQGWPFPTENPAIYGHYFWIDVMHRSIALGLVVLLIGLVAGARKQKNRPEIFKSSLLALILTLMQAVSGALLIYSLLAMWAFIIHVLLVTTLFAVVGYMAIQVLPEPQRQRATGGQEQRGQQTRKKSVLA</sequence>
<evidence type="ECO:0000256" key="13">
    <source>
        <dbReference type="SAM" id="Phobius"/>
    </source>
</evidence>
<keyword evidence="6" id="KW-0560">Oxidoreductase</keyword>
<evidence type="ECO:0000256" key="6">
    <source>
        <dbReference type="ARBA" id="ARBA00023002"/>
    </source>
</evidence>
<evidence type="ECO:0000256" key="10">
    <source>
        <dbReference type="ARBA" id="ARBA00023157"/>
    </source>
</evidence>
<dbReference type="PANTHER" id="PTHR35457">
    <property type="entry name" value="HEME A SYNTHASE"/>
    <property type="match status" value="1"/>
</dbReference>
<evidence type="ECO:0000256" key="8">
    <source>
        <dbReference type="ARBA" id="ARBA00023133"/>
    </source>
</evidence>
<comment type="pathway">
    <text evidence="11">Porphyrin-containing compound metabolism.</text>
</comment>
<dbReference type="InterPro" id="IPR050450">
    <property type="entry name" value="COX15/CtaA_HemeA_synthase"/>
</dbReference>
<feature type="transmembrane region" description="Helical" evidence="13">
    <location>
        <begin position="106"/>
        <end position="125"/>
    </location>
</feature>
<comment type="caution">
    <text evidence="14">The sequence shown here is derived from an EMBL/GenBank/DDBJ whole genome shotgun (WGS) entry which is preliminary data.</text>
</comment>
<feature type="transmembrane region" description="Helical" evidence="13">
    <location>
        <begin position="176"/>
        <end position="199"/>
    </location>
</feature>
<keyword evidence="10" id="KW-1015">Disulfide bond</keyword>
<keyword evidence="2" id="KW-1003">Cell membrane</keyword>
<keyword evidence="7" id="KW-0408">Iron</keyword>
<feature type="transmembrane region" description="Helical" evidence="13">
    <location>
        <begin position="219"/>
        <end position="247"/>
    </location>
</feature>
<name>A0A0P9EPW4_9BACL</name>
<evidence type="ECO:0000256" key="11">
    <source>
        <dbReference type="ARBA" id="ARBA00023444"/>
    </source>
</evidence>
<dbReference type="GO" id="GO:0046872">
    <property type="term" value="F:metal ion binding"/>
    <property type="evidence" value="ECO:0007669"/>
    <property type="project" value="UniProtKB-KW"/>
</dbReference>
<protein>
    <recommendedName>
        <fullName evidence="16">Heme A synthase</fullName>
    </recommendedName>
</protein>
<organism evidence="14 15">
    <name type="scientific">Alicyclobacillus ferrooxydans</name>
    <dbReference type="NCBI Taxonomy" id="471514"/>
    <lineage>
        <taxon>Bacteria</taxon>
        <taxon>Bacillati</taxon>
        <taxon>Bacillota</taxon>
        <taxon>Bacilli</taxon>
        <taxon>Bacillales</taxon>
        <taxon>Alicyclobacillaceae</taxon>
        <taxon>Alicyclobacillus</taxon>
    </lineage>
</organism>
<feature type="compositionally biased region" description="Low complexity" evidence="12">
    <location>
        <begin position="316"/>
        <end position="326"/>
    </location>
</feature>
<dbReference type="PATRIC" id="fig|471514.4.peg.3953"/>
<keyword evidence="5 13" id="KW-1133">Transmembrane helix</keyword>
<dbReference type="GO" id="GO:0016020">
    <property type="term" value="C:membrane"/>
    <property type="evidence" value="ECO:0007669"/>
    <property type="project" value="UniProtKB-SubCell"/>
</dbReference>
<keyword evidence="15" id="KW-1185">Reference proteome</keyword>
<evidence type="ECO:0000256" key="2">
    <source>
        <dbReference type="ARBA" id="ARBA00022475"/>
    </source>
</evidence>
<dbReference type="RefSeq" id="WP_054971318.1">
    <property type="nucleotide sequence ID" value="NZ_LJCO01000097.1"/>
</dbReference>
<evidence type="ECO:0000256" key="12">
    <source>
        <dbReference type="SAM" id="MobiDB-lite"/>
    </source>
</evidence>
<dbReference type="GO" id="GO:0006784">
    <property type="term" value="P:heme A biosynthetic process"/>
    <property type="evidence" value="ECO:0007669"/>
    <property type="project" value="InterPro"/>
</dbReference>
<evidence type="ECO:0000256" key="1">
    <source>
        <dbReference type="ARBA" id="ARBA00004141"/>
    </source>
</evidence>
<feature type="region of interest" description="Disordered" evidence="12">
    <location>
        <begin position="316"/>
        <end position="335"/>
    </location>
</feature>
<gene>
    <name evidence="14" type="ORF">AN477_21905</name>
</gene>
<reference evidence="14 15" key="1">
    <citation type="submission" date="2015-09" db="EMBL/GenBank/DDBJ databases">
        <title>Draft genome sequence of Alicyclobacillus ferrooxydans DSM 22381.</title>
        <authorList>
            <person name="Hemp J."/>
        </authorList>
    </citation>
    <scope>NUCLEOTIDE SEQUENCE [LARGE SCALE GENOMIC DNA]</scope>
    <source>
        <strain evidence="14 15">TC-34</strain>
    </source>
</reference>
<comment type="subcellular location">
    <subcellularLocation>
        <location evidence="1">Membrane</location>
        <topology evidence="1">Multi-pass membrane protein</topology>
    </subcellularLocation>
</comment>
<dbReference type="STRING" id="471514.AN477_21905"/>
<dbReference type="Pfam" id="PF02628">
    <property type="entry name" value="COX15-CtaA"/>
    <property type="match status" value="1"/>
</dbReference>
<evidence type="ECO:0000256" key="7">
    <source>
        <dbReference type="ARBA" id="ARBA00023004"/>
    </source>
</evidence>
<evidence type="ECO:0000313" key="15">
    <source>
        <dbReference type="Proteomes" id="UP000050482"/>
    </source>
</evidence>
<dbReference type="PANTHER" id="PTHR35457:SF1">
    <property type="entry name" value="HEME A SYNTHASE"/>
    <property type="match status" value="1"/>
</dbReference>
<feature type="transmembrane region" description="Helical" evidence="13">
    <location>
        <begin position="285"/>
        <end position="306"/>
    </location>
</feature>
<dbReference type="Proteomes" id="UP000050482">
    <property type="component" value="Unassembled WGS sequence"/>
</dbReference>
<feature type="transmembrane region" description="Helical" evidence="13">
    <location>
        <begin position="131"/>
        <end position="155"/>
    </location>
</feature>
<keyword evidence="4" id="KW-0479">Metal-binding</keyword>
<evidence type="ECO:0000313" key="14">
    <source>
        <dbReference type="EMBL" id="KPV40538.1"/>
    </source>
</evidence>
<evidence type="ECO:0000256" key="5">
    <source>
        <dbReference type="ARBA" id="ARBA00022989"/>
    </source>
</evidence>
<proteinExistence type="predicted"/>
<dbReference type="EMBL" id="LJCO01000097">
    <property type="protein sequence ID" value="KPV40538.1"/>
    <property type="molecule type" value="Genomic_DNA"/>
</dbReference>
<feature type="transmembrane region" description="Helical" evidence="13">
    <location>
        <begin position="259"/>
        <end position="279"/>
    </location>
</feature>
<evidence type="ECO:0000256" key="9">
    <source>
        <dbReference type="ARBA" id="ARBA00023136"/>
    </source>
</evidence>
<evidence type="ECO:0000256" key="3">
    <source>
        <dbReference type="ARBA" id="ARBA00022692"/>
    </source>
</evidence>
<evidence type="ECO:0008006" key="16">
    <source>
        <dbReference type="Google" id="ProtNLM"/>
    </source>
</evidence>
<dbReference type="InterPro" id="IPR003780">
    <property type="entry name" value="COX15/CtaA_fam"/>
</dbReference>
<keyword evidence="8" id="KW-0350">Heme biosynthesis</keyword>
<accession>A0A0P9EPW4</accession>
<feature type="transmembrane region" description="Helical" evidence="13">
    <location>
        <begin position="16"/>
        <end position="36"/>
    </location>
</feature>
<keyword evidence="9 13" id="KW-0472">Membrane</keyword>
<evidence type="ECO:0000256" key="4">
    <source>
        <dbReference type="ARBA" id="ARBA00022723"/>
    </source>
</evidence>
<dbReference type="GO" id="GO:0016491">
    <property type="term" value="F:oxidoreductase activity"/>
    <property type="evidence" value="ECO:0007669"/>
    <property type="project" value="UniProtKB-KW"/>
</dbReference>